<proteinExistence type="inferred from homology"/>
<sequence>MPDHPQRMPRKLAYRAWVRRLTGRDPNRRRTLVRRTTTARAIAAATTAIVLSFSLAACSGDGGSDDSPSADATASVSAAQAADQALLAKVKVEGEPGQEPTVTLPSTPFNVTTFVAHLVEDGDGAAIEEGQNLSVHMLMVNGQDGATMGSTYPDSPETVTAGATSISELDAVLKDAHVGARVLVALSSGENATQVYAMEVVDAVTIPARAEGEAVAPVEGLPTVTLGEDGAPSITPAAGDAPTTLVAQPLIKGSGAVVEAGQNVTVKYTGWLWDGTEFDSSWTSGSTFPFVVGAGQVIAGWDTGVAGQTVGSQVLLVVPPDQGYGDEDKGTIPPNSTLVFVVDILDAR</sequence>
<dbReference type="SUPFAM" id="SSF54534">
    <property type="entry name" value="FKBP-like"/>
    <property type="match status" value="1"/>
</dbReference>
<dbReference type="Pfam" id="PF00254">
    <property type="entry name" value="FKBP_C"/>
    <property type="match status" value="1"/>
</dbReference>
<dbReference type="PANTHER" id="PTHR43811">
    <property type="entry name" value="FKBP-TYPE PEPTIDYL-PROLYL CIS-TRANS ISOMERASE FKPA"/>
    <property type="match status" value="1"/>
</dbReference>
<protein>
    <recommendedName>
        <fullName evidence="3 6">peptidylprolyl isomerase</fullName>
        <ecNumber evidence="3 6">5.2.1.8</ecNumber>
    </recommendedName>
</protein>
<keyword evidence="5 6" id="KW-0413">Isomerase</keyword>
<name>A0A402DW35_9CELL</name>
<evidence type="ECO:0000256" key="3">
    <source>
        <dbReference type="ARBA" id="ARBA00013194"/>
    </source>
</evidence>
<evidence type="ECO:0000259" key="7">
    <source>
        <dbReference type="PROSITE" id="PS50059"/>
    </source>
</evidence>
<dbReference type="AlphaFoldDB" id="A0A402DW35"/>
<dbReference type="PROSITE" id="PS50059">
    <property type="entry name" value="FKBP_PPIASE"/>
    <property type="match status" value="1"/>
</dbReference>
<dbReference type="PANTHER" id="PTHR43811:SF19">
    <property type="entry name" value="39 KDA FK506-BINDING NUCLEAR PROTEIN"/>
    <property type="match status" value="1"/>
</dbReference>
<dbReference type="InterPro" id="IPR001179">
    <property type="entry name" value="PPIase_FKBP_dom"/>
</dbReference>
<dbReference type="Gene3D" id="3.10.50.40">
    <property type="match status" value="1"/>
</dbReference>
<evidence type="ECO:0000256" key="6">
    <source>
        <dbReference type="PROSITE-ProRule" id="PRU00277"/>
    </source>
</evidence>
<dbReference type="EC" id="5.2.1.8" evidence="3 6"/>
<accession>A0A402DW35</accession>
<keyword evidence="4 6" id="KW-0697">Rotamase</keyword>
<evidence type="ECO:0000313" key="8">
    <source>
        <dbReference type="EMBL" id="GCE78305.1"/>
    </source>
</evidence>
<dbReference type="Proteomes" id="UP000289954">
    <property type="component" value="Unassembled WGS sequence"/>
</dbReference>
<reference evidence="8 9" key="1">
    <citation type="submission" date="2019-01" db="EMBL/GenBank/DDBJ databases">
        <title>Draft genome sequence of Cellulomonas takizawaensis strain TKZ-21.</title>
        <authorList>
            <person name="Yamamura H."/>
            <person name="Hayashi T."/>
            <person name="Hamada M."/>
            <person name="Serisawa Y."/>
            <person name="Matsuyama K."/>
            <person name="Nakagawa Y."/>
            <person name="Otoguro M."/>
            <person name="Yanagida F."/>
            <person name="Hayakawa M."/>
        </authorList>
    </citation>
    <scope>NUCLEOTIDE SEQUENCE [LARGE SCALE GENOMIC DNA]</scope>
    <source>
        <strain evidence="8 9">NBRC12680</strain>
    </source>
</reference>
<gene>
    <name evidence="8" type="ORF">CBZ_33610</name>
</gene>
<keyword evidence="9" id="KW-1185">Reference proteome</keyword>
<evidence type="ECO:0000256" key="1">
    <source>
        <dbReference type="ARBA" id="ARBA00000971"/>
    </source>
</evidence>
<dbReference type="GO" id="GO:0003755">
    <property type="term" value="F:peptidyl-prolyl cis-trans isomerase activity"/>
    <property type="evidence" value="ECO:0007669"/>
    <property type="project" value="UniProtKB-KW"/>
</dbReference>
<comment type="caution">
    <text evidence="8">The sequence shown here is derived from an EMBL/GenBank/DDBJ whole genome shotgun (WGS) entry which is preliminary data.</text>
</comment>
<evidence type="ECO:0000256" key="4">
    <source>
        <dbReference type="ARBA" id="ARBA00023110"/>
    </source>
</evidence>
<organism evidence="8 9">
    <name type="scientific">Cellulomonas biazotea</name>
    <dbReference type="NCBI Taxonomy" id="1709"/>
    <lineage>
        <taxon>Bacteria</taxon>
        <taxon>Bacillati</taxon>
        <taxon>Actinomycetota</taxon>
        <taxon>Actinomycetes</taxon>
        <taxon>Micrococcales</taxon>
        <taxon>Cellulomonadaceae</taxon>
        <taxon>Cellulomonas</taxon>
    </lineage>
</organism>
<comment type="catalytic activity">
    <reaction evidence="1 6">
        <text>[protein]-peptidylproline (omega=180) = [protein]-peptidylproline (omega=0)</text>
        <dbReference type="Rhea" id="RHEA:16237"/>
        <dbReference type="Rhea" id="RHEA-COMP:10747"/>
        <dbReference type="Rhea" id="RHEA-COMP:10748"/>
        <dbReference type="ChEBI" id="CHEBI:83833"/>
        <dbReference type="ChEBI" id="CHEBI:83834"/>
        <dbReference type="EC" id="5.2.1.8"/>
    </reaction>
</comment>
<evidence type="ECO:0000256" key="5">
    <source>
        <dbReference type="ARBA" id="ARBA00023235"/>
    </source>
</evidence>
<evidence type="ECO:0000256" key="2">
    <source>
        <dbReference type="ARBA" id="ARBA00006577"/>
    </source>
</evidence>
<comment type="similarity">
    <text evidence="2">Belongs to the FKBP-type PPIase family.</text>
</comment>
<feature type="domain" description="PPIase FKBP-type" evidence="7">
    <location>
        <begin position="261"/>
        <end position="348"/>
    </location>
</feature>
<dbReference type="EMBL" id="BIMR01000368">
    <property type="protein sequence ID" value="GCE78305.1"/>
    <property type="molecule type" value="Genomic_DNA"/>
</dbReference>
<dbReference type="InterPro" id="IPR046357">
    <property type="entry name" value="PPIase_dom_sf"/>
</dbReference>
<evidence type="ECO:0000313" key="9">
    <source>
        <dbReference type="Proteomes" id="UP000289954"/>
    </source>
</evidence>